<comment type="caution">
    <text evidence="10">The sequence shown here is derived from an EMBL/GenBank/DDBJ whole genome shotgun (WGS) entry which is preliminary data.</text>
</comment>
<dbReference type="InterPro" id="IPR007219">
    <property type="entry name" value="XnlR_reg_dom"/>
</dbReference>
<dbReference type="PANTHER" id="PTHR31313:SF81">
    <property type="entry name" value="TY1 ENHANCER ACTIVATOR"/>
    <property type="match status" value="1"/>
</dbReference>
<evidence type="ECO:0000256" key="8">
    <source>
        <dbReference type="SAM" id="MobiDB-lite"/>
    </source>
</evidence>
<evidence type="ECO:0000256" key="3">
    <source>
        <dbReference type="ARBA" id="ARBA00023015"/>
    </source>
</evidence>
<dbReference type="EMBL" id="QKYT01000236">
    <property type="protein sequence ID" value="RIA89009.1"/>
    <property type="molecule type" value="Genomic_DNA"/>
</dbReference>
<dbReference type="SMART" id="SM00906">
    <property type="entry name" value="Fungal_trans"/>
    <property type="match status" value="1"/>
</dbReference>
<evidence type="ECO:0000256" key="2">
    <source>
        <dbReference type="ARBA" id="ARBA00022833"/>
    </source>
</evidence>
<dbReference type="AlphaFoldDB" id="A0A397SVL0"/>
<keyword evidence="2" id="KW-0862">Zinc</keyword>
<feature type="compositionally biased region" description="Low complexity" evidence="8">
    <location>
        <begin position="343"/>
        <end position="380"/>
    </location>
</feature>
<evidence type="ECO:0000256" key="1">
    <source>
        <dbReference type="ARBA" id="ARBA00022723"/>
    </source>
</evidence>
<evidence type="ECO:0000256" key="6">
    <source>
        <dbReference type="ARBA" id="ARBA00023242"/>
    </source>
</evidence>
<evidence type="ECO:0000259" key="9">
    <source>
        <dbReference type="SMART" id="SM00906"/>
    </source>
</evidence>
<dbReference type="CDD" id="cd12148">
    <property type="entry name" value="fungal_TF_MHR"/>
    <property type="match status" value="1"/>
</dbReference>
<keyword evidence="11" id="KW-1185">Reference proteome</keyword>
<evidence type="ECO:0000256" key="5">
    <source>
        <dbReference type="ARBA" id="ARBA00023163"/>
    </source>
</evidence>
<gene>
    <name evidence="10" type="ORF">C1645_215825</name>
</gene>
<dbReference type="PANTHER" id="PTHR31313">
    <property type="entry name" value="TY1 ENHANCER ACTIVATOR"/>
    <property type="match status" value="1"/>
</dbReference>
<feature type="region of interest" description="Disordered" evidence="8">
    <location>
        <begin position="343"/>
        <end position="389"/>
    </location>
</feature>
<dbReference type="GO" id="GO:0008270">
    <property type="term" value="F:zinc ion binding"/>
    <property type="evidence" value="ECO:0007669"/>
    <property type="project" value="InterPro"/>
</dbReference>
<name>A0A397SVL0_9GLOM</name>
<evidence type="ECO:0000313" key="10">
    <source>
        <dbReference type="EMBL" id="RIA89009.1"/>
    </source>
</evidence>
<organism evidence="10 11">
    <name type="scientific">Glomus cerebriforme</name>
    <dbReference type="NCBI Taxonomy" id="658196"/>
    <lineage>
        <taxon>Eukaryota</taxon>
        <taxon>Fungi</taxon>
        <taxon>Fungi incertae sedis</taxon>
        <taxon>Mucoromycota</taxon>
        <taxon>Glomeromycotina</taxon>
        <taxon>Glomeromycetes</taxon>
        <taxon>Glomerales</taxon>
        <taxon>Glomeraceae</taxon>
        <taxon>Glomus</taxon>
    </lineage>
</organism>
<dbReference type="Pfam" id="PF04082">
    <property type="entry name" value="Fungal_trans"/>
    <property type="match status" value="1"/>
</dbReference>
<dbReference type="OrthoDB" id="1924787at2759"/>
<keyword evidence="4" id="KW-0238">DNA-binding</keyword>
<reference evidence="10 11" key="1">
    <citation type="submission" date="2018-06" db="EMBL/GenBank/DDBJ databases">
        <title>Comparative genomics reveals the genomic features of Rhizophagus irregularis, R. cerebriforme, R. diaphanum and Gigaspora rosea, and their symbiotic lifestyle signature.</title>
        <authorList>
            <person name="Morin E."/>
            <person name="San Clemente H."/>
            <person name="Chen E.C.H."/>
            <person name="De La Providencia I."/>
            <person name="Hainaut M."/>
            <person name="Kuo A."/>
            <person name="Kohler A."/>
            <person name="Murat C."/>
            <person name="Tang N."/>
            <person name="Roy S."/>
            <person name="Loubradou J."/>
            <person name="Henrissat B."/>
            <person name="Grigoriev I.V."/>
            <person name="Corradi N."/>
            <person name="Roux C."/>
            <person name="Martin F.M."/>
        </authorList>
    </citation>
    <scope>NUCLEOTIDE SEQUENCE [LARGE SCALE GENOMIC DNA]</scope>
    <source>
        <strain evidence="10 11">DAOM 227022</strain>
    </source>
</reference>
<evidence type="ECO:0000256" key="7">
    <source>
        <dbReference type="SAM" id="Coils"/>
    </source>
</evidence>
<feature type="domain" description="Xylanolytic transcriptional activator regulatory" evidence="9">
    <location>
        <begin position="29"/>
        <end position="101"/>
    </location>
</feature>
<keyword evidence="5" id="KW-0804">Transcription</keyword>
<dbReference type="GO" id="GO:0003677">
    <property type="term" value="F:DNA binding"/>
    <property type="evidence" value="ECO:0007669"/>
    <property type="project" value="UniProtKB-KW"/>
</dbReference>
<dbReference type="GO" id="GO:0006351">
    <property type="term" value="P:DNA-templated transcription"/>
    <property type="evidence" value="ECO:0007669"/>
    <property type="project" value="InterPro"/>
</dbReference>
<feature type="region of interest" description="Disordered" evidence="8">
    <location>
        <begin position="456"/>
        <end position="496"/>
    </location>
</feature>
<feature type="compositionally biased region" description="Polar residues" evidence="8">
    <location>
        <begin position="470"/>
        <end position="496"/>
    </location>
</feature>
<keyword evidence="6" id="KW-0539">Nucleus</keyword>
<dbReference type="InterPro" id="IPR051615">
    <property type="entry name" value="Transcr_Regulatory_Elem"/>
</dbReference>
<keyword evidence="7" id="KW-0175">Coiled coil</keyword>
<evidence type="ECO:0000313" key="11">
    <source>
        <dbReference type="Proteomes" id="UP000265703"/>
    </source>
</evidence>
<proteinExistence type="predicted"/>
<evidence type="ECO:0000256" key="4">
    <source>
        <dbReference type="ARBA" id="ARBA00023125"/>
    </source>
</evidence>
<accession>A0A397SVL0</accession>
<keyword evidence="1" id="KW-0479">Metal-binding</keyword>
<keyword evidence="3" id="KW-0805">Transcription regulation</keyword>
<protein>
    <submittedName>
        <fullName evidence="10">Fungal-specific transcription factor domain-containing protein</fullName>
    </submittedName>
</protein>
<feature type="coiled-coil region" evidence="7">
    <location>
        <begin position="274"/>
        <end position="301"/>
    </location>
</feature>
<sequence>MYNVPRLETVQALLLLTHAEAAVSRMDSAFMFLGMAVQMAHVLHLERNESSNLLPEEDEERRRVFYCIYCCDRWISFTMGKPYLIDDINVNVPLPTLPSFERPARNFFIAFVKLSRIIGQIWRFGYSSQPKAAQSTWVDHVMDQKSMLRQIRAALAKWLKELPDELQYQYLPNTDLRSLFQLARFSVYAGFINILFHTCIILLHQPYLAQAYDNPKIEANQGPIKTCLTAATTITDIAKTTRHFDKKALCNFQYPIYGILQSAIMEMVIMNGSADHAQDAKKALNDTIEELRCAAENANISFLKEMVKELEGIMMITNGSNGGNHLSIPLPLVLQMLEQNNNNNLQNTQKSSSTSTNNNNVNNNVNDNNNNINPNISTSSKYSDDDFVKSNSSIDSPTIISNSESNSPVIVNGLRQNLNKNSNTTSHLQNQSQLQQRAQLQNQQITQQFVMSSTSTSLFNTSPTPPPFQHLSSSFDANTHNRQPTHEIPSQSGNQWDPSFYMDEFLFSTNPDASTSHNPVIDDLSSIYTSGFNNYSDNNPHDGSVVPR</sequence>
<dbReference type="Proteomes" id="UP000265703">
    <property type="component" value="Unassembled WGS sequence"/>
</dbReference>